<keyword evidence="1" id="KW-0175">Coiled coil</keyword>
<evidence type="ECO:0000313" key="3">
    <source>
        <dbReference type="EMBL" id="KAJ7967144.1"/>
    </source>
</evidence>
<evidence type="ECO:0000256" key="1">
    <source>
        <dbReference type="SAM" id="Coils"/>
    </source>
</evidence>
<comment type="caution">
    <text evidence="3">The sequence shown here is derived from an EMBL/GenBank/DDBJ whole genome shotgun (WGS) entry which is preliminary data.</text>
</comment>
<dbReference type="AlphaFoldDB" id="A0AAD7LZG9"/>
<keyword evidence="2" id="KW-0732">Signal</keyword>
<reference evidence="3" key="1">
    <citation type="journal article" date="2023" name="Science">
        <title>Elucidation of the pathway for biosynthesis of saponin adjuvants from the soapbark tree.</title>
        <authorList>
            <person name="Reed J."/>
            <person name="Orme A."/>
            <person name="El-Demerdash A."/>
            <person name="Owen C."/>
            <person name="Martin L.B.B."/>
            <person name="Misra R.C."/>
            <person name="Kikuchi S."/>
            <person name="Rejzek M."/>
            <person name="Martin A.C."/>
            <person name="Harkess A."/>
            <person name="Leebens-Mack J."/>
            <person name="Louveau T."/>
            <person name="Stephenson M.J."/>
            <person name="Osbourn A."/>
        </authorList>
    </citation>
    <scope>NUCLEOTIDE SEQUENCE</scope>
    <source>
        <strain evidence="3">S10</strain>
    </source>
</reference>
<feature type="signal peptide" evidence="2">
    <location>
        <begin position="1"/>
        <end position="22"/>
    </location>
</feature>
<dbReference type="Pfam" id="PF05278">
    <property type="entry name" value="PEARLI-4"/>
    <property type="match status" value="1"/>
</dbReference>
<protein>
    <submittedName>
        <fullName evidence="3">Phospholipase-like</fullName>
    </submittedName>
</protein>
<organism evidence="3 4">
    <name type="scientific">Quillaja saponaria</name>
    <name type="common">Soap bark tree</name>
    <dbReference type="NCBI Taxonomy" id="32244"/>
    <lineage>
        <taxon>Eukaryota</taxon>
        <taxon>Viridiplantae</taxon>
        <taxon>Streptophyta</taxon>
        <taxon>Embryophyta</taxon>
        <taxon>Tracheophyta</taxon>
        <taxon>Spermatophyta</taxon>
        <taxon>Magnoliopsida</taxon>
        <taxon>eudicotyledons</taxon>
        <taxon>Gunneridae</taxon>
        <taxon>Pentapetalae</taxon>
        <taxon>rosids</taxon>
        <taxon>fabids</taxon>
        <taxon>Fabales</taxon>
        <taxon>Quillajaceae</taxon>
        <taxon>Quillaja</taxon>
    </lineage>
</organism>
<evidence type="ECO:0000256" key="2">
    <source>
        <dbReference type="SAM" id="SignalP"/>
    </source>
</evidence>
<evidence type="ECO:0000313" key="4">
    <source>
        <dbReference type="Proteomes" id="UP001163823"/>
    </source>
</evidence>
<proteinExistence type="predicted"/>
<keyword evidence="4" id="KW-1185">Reference proteome</keyword>
<gene>
    <name evidence="3" type="ORF">O6P43_011442</name>
</gene>
<dbReference type="EMBL" id="JARAOO010000005">
    <property type="protein sequence ID" value="KAJ7967144.1"/>
    <property type="molecule type" value="Genomic_DNA"/>
</dbReference>
<accession>A0AAD7LZG9</accession>
<dbReference type="PANTHER" id="PTHR35358">
    <property type="entry name" value="OS06G0711100 PROTEIN"/>
    <property type="match status" value="1"/>
</dbReference>
<dbReference type="PANTHER" id="PTHR35358:SF7">
    <property type="entry name" value="EXPRESSED PROTEIN"/>
    <property type="match status" value="1"/>
</dbReference>
<sequence length="228" mass="25674">MVMTRKNALLLWQLDLLSSVSQVLLIVTKKVRKGTESVISESRVPVGKYYVRESLASVLRSVFDKYGDIAENCRLESIAMRSCYLECVCYVVQELQSASIMLLTKSKVKELLAILKDVESAQINVAWLHSTLTKIAENTELNTEHRMMEVAKADCDCVVESTRKELESELENLAQKEKEVAVAKALIDERKGRLMELELKSSELSKNMLSIKSKVDALDCKSLLAELL</sequence>
<dbReference type="KEGG" id="qsa:O6P43_011442"/>
<feature type="chain" id="PRO_5041915842" evidence="2">
    <location>
        <begin position="23"/>
        <end position="228"/>
    </location>
</feature>
<dbReference type="InterPro" id="IPR007942">
    <property type="entry name" value="PLipase-like"/>
</dbReference>
<dbReference type="Proteomes" id="UP001163823">
    <property type="component" value="Chromosome 5"/>
</dbReference>
<name>A0AAD7LZG9_QUISA</name>
<feature type="coiled-coil region" evidence="1">
    <location>
        <begin position="159"/>
        <end position="186"/>
    </location>
</feature>